<evidence type="ECO:0000256" key="5">
    <source>
        <dbReference type="ARBA" id="ARBA00022683"/>
    </source>
</evidence>
<dbReference type="EMBL" id="FRAI01000022">
    <property type="protein sequence ID" value="SHK21778.1"/>
    <property type="molecule type" value="Genomic_DNA"/>
</dbReference>
<dbReference type="InterPro" id="IPR000032">
    <property type="entry name" value="HPr-like"/>
</dbReference>
<accession>A0A1M6QNQ7</accession>
<dbReference type="InterPro" id="IPR050399">
    <property type="entry name" value="HPr"/>
</dbReference>
<dbReference type="OrthoDB" id="9809047at2"/>
<evidence type="ECO:0000259" key="6">
    <source>
        <dbReference type="PROSITE" id="PS51350"/>
    </source>
</evidence>
<keyword evidence="8" id="KW-1185">Reference proteome</keyword>
<proteinExistence type="predicted"/>
<dbReference type="RefSeq" id="WP_072908125.1">
    <property type="nucleotide sequence ID" value="NZ_FRAI01000022.1"/>
</dbReference>
<dbReference type="SUPFAM" id="SSF55594">
    <property type="entry name" value="HPr-like"/>
    <property type="match status" value="1"/>
</dbReference>
<comment type="function">
    <text evidence="1">General (non sugar-specific) component of the phosphoenolpyruvate-dependent sugar phosphotransferase system (sugar PTS). This major carbohydrate active-transport system catalyzes the phosphorylation of incoming sugar substrates concomitantly with their translocation across the cell membrane. The phosphoryl group from phosphoenolpyruvate (PEP) is transferred to the phosphoryl carrier protein HPr by enzyme I. Phospho-HPr then transfers it to the PTS EIIA domain.</text>
</comment>
<dbReference type="PANTHER" id="PTHR33705">
    <property type="entry name" value="PHOSPHOCARRIER PROTEIN HPR"/>
    <property type="match status" value="1"/>
</dbReference>
<dbReference type="CDD" id="cd00367">
    <property type="entry name" value="PTS-HPr_like"/>
    <property type="match status" value="1"/>
</dbReference>
<evidence type="ECO:0000313" key="7">
    <source>
        <dbReference type="EMBL" id="SHK21778.1"/>
    </source>
</evidence>
<dbReference type="PROSITE" id="PS51350">
    <property type="entry name" value="PTS_HPR_DOM"/>
    <property type="match status" value="1"/>
</dbReference>
<keyword evidence="4" id="KW-0963">Cytoplasm</keyword>
<dbReference type="GO" id="GO:0009401">
    <property type="term" value="P:phosphoenolpyruvate-dependent sugar phosphotransferase system"/>
    <property type="evidence" value="ECO:0007669"/>
    <property type="project" value="UniProtKB-KW"/>
</dbReference>
<sequence length="85" mass="9312">MVEAKGVIKIPIGLHARPAVVFIQKASEFVSNIKLVKDQFEVDGKSIMGVMSLALGYSEEVIIRAEGEDEQQAVETLIKLLEELA</sequence>
<comment type="subcellular location">
    <subcellularLocation>
        <location evidence="2">Cytoplasm</location>
    </subcellularLocation>
</comment>
<dbReference type="AlphaFoldDB" id="A0A1M6QNQ7"/>
<dbReference type="NCBIfam" id="TIGR01003">
    <property type="entry name" value="PTS_HPr_family"/>
    <property type="match status" value="1"/>
</dbReference>
<dbReference type="Pfam" id="PF00381">
    <property type="entry name" value="PTS-HPr"/>
    <property type="match status" value="1"/>
</dbReference>
<dbReference type="PRINTS" id="PR00107">
    <property type="entry name" value="PHOSPHOCPHPR"/>
</dbReference>
<dbReference type="GO" id="GO:0005737">
    <property type="term" value="C:cytoplasm"/>
    <property type="evidence" value="ECO:0007669"/>
    <property type="project" value="UniProtKB-SubCell"/>
</dbReference>
<evidence type="ECO:0000256" key="3">
    <source>
        <dbReference type="ARBA" id="ARBA00020422"/>
    </source>
</evidence>
<reference evidence="8" key="1">
    <citation type="submission" date="2016-11" db="EMBL/GenBank/DDBJ databases">
        <authorList>
            <person name="Varghese N."/>
            <person name="Submissions S."/>
        </authorList>
    </citation>
    <scope>NUCLEOTIDE SEQUENCE [LARGE SCALE GENOMIC DNA]</scope>
    <source>
        <strain evidence="8">DSM 14826</strain>
    </source>
</reference>
<dbReference type="InterPro" id="IPR001020">
    <property type="entry name" value="PTS_HPr_His_P_site"/>
</dbReference>
<evidence type="ECO:0000256" key="1">
    <source>
        <dbReference type="ARBA" id="ARBA00003681"/>
    </source>
</evidence>
<dbReference type="PROSITE" id="PS00369">
    <property type="entry name" value="PTS_HPR_HIS"/>
    <property type="match status" value="1"/>
</dbReference>
<evidence type="ECO:0000256" key="2">
    <source>
        <dbReference type="ARBA" id="ARBA00004496"/>
    </source>
</evidence>
<feature type="domain" description="HPr" evidence="6">
    <location>
        <begin position="1"/>
        <end position="85"/>
    </location>
</feature>
<keyword evidence="5" id="KW-0598">Phosphotransferase system</keyword>
<evidence type="ECO:0000313" key="8">
    <source>
        <dbReference type="Proteomes" id="UP000243547"/>
    </source>
</evidence>
<organism evidence="7 8">
    <name type="scientific">Anaerobranca californiensis DSM 14826</name>
    <dbReference type="NCBI Taxonomy" id="1120989"/>
    <lineage>
        <taxon>Bacteria</taxon>
        <taxon>Bacillati</taxon>
        <taxon>Bacillota</taxon>
        <taxon>Clostridia</taxon>
        <taxon>Eubacteriales</taxon>
        <taxon>Proteinivoracaceae</taxon>
        <taxon>Anaerobranca</taxon>
    </lineage>
</organism>
<gene>
    <name evidence="7" type="ORF">SAMN02745227_01811</name>
</gene>
<dbReference type="Gene3D" id="3.30.1340.10">
    <property type="entry name" value="HPr-like"/>
    <property type="match status" value="1"/>
</dbReference>
<name>A0A1M6QNQ7_9FIRM</name>
<dbReference type="PANTHER" id="PTHR33705:SF2">
    <property type="entry name" value="PHOSPHOCARRIER PROTEIN NPR"/>
    <property type="match status" value="1"/>
</dbReference>
<protein>
    <recommendedName>
        <fullName evidence="3">Phosphocarrier protein HPr</fullName>
    </recommendedName>
</protein>
<dbReference type="STRING" id="1120989.SAMN02745227_01811"/>
<dbReference type="Proteomes" id="UP000243547">
    <property type="component" value="Unassembled WGS sequence"/>
</dbReference>
<evidence type="ECO:0000256" key="4">
    <source>
        <dbReference type="ARBA" id="ARBA00022490"/>
    </source>
</evidence>
<dbReference type="InterPro" id="IPR035895">
    <property type="entry name" value="HPr-like_sf"/>
</dbReference>